<evidence type="ECO:0000256" key="1">
    <source>
        <dbReference type="SAM" id="Coils"/>
    </source>
</evidence>
<feature type="compositionally biased region" description="Basic and acidic residues" evidence="2">
    <location>
        <begin position="1094"/>
        <end position="1109"/>
    </location>
</feature>
<dbReference type="Proteomes" id="UP000324748">
    <property type="component" value="Unassembled WGS sequence"/>
</dbReference>
<dbReference type="OrthoDB" id="2507470at2759"/>
<evidence type="ECO:0000313" key="4">
    <source>
        <dbReference type="Proteomes" id="UP000324748"/>
    </source>
</evidence>
<feature type="coiled-coil region" evidence="1">
    <location>
        <begin position="1019"/>
        <end position="1046"/>
    </location>
</feature>
<keyword evidence="4" id="KW-1185">Reference proteome</keyword>
<accession>A0A5B0MUU1</accession>
<feature type="compositionally biased region" description="Basic and acidic residues" evidence="2">
    <location>
        <begin position="493"/>
        <end position="506"/>
    </location>
</feature>
<sequence length="1181" mass="133926">MLHTQPKVKATRPNAKKKPTAEDFRTTHHDAMDIDPQLTKNGPADDEPEPSKEVTKRQDQTEPPKGVTKSPDENDPKKPLSPKKTTPKKKKTQGKKVIQRKNMYTTSDSEERTGPFHSSELEEGKWYDKHLPMANPNKEESMEEEEDTGVQEMWENGFIAVANGEWMNKQQFNSAIQDYPDLMFNRNIPIQFGRMANQMKTQPAHTQIQRAVSGLSRPKPPAHARADRSSEPQLASSIQPESTGIPKPQETQETKDPLNDVEPPAKIYPESLAHVTPHPSRKLSRMPSTTTTIGAALGIPSLAKASLEEMKDMHSIWSRTRDHLCKSMEELRIGGHHIKTPSAYDNLASHNSLVDIFCRRLQGRIQDAEKSGISKEIEVVDLIDLTGDDNDYPNSCLGERRLKRASHEDKSPVQTKRARKSSQQIILSEFTSNDGPPKIITSKPPQDNNQSEAASHPKTTEITVLYQNPRPETRPEPPRPMTRSSTRSQNTKSSKDVQPPKEKSISTKEPSALPNEPSPLPNEPSTESKEATSTKGKKKAGGRKNKKQEETPEARKQNQEERKRKREEKKKSPYNDPPQPGTLLTKIRKKSESVRMHNLYSTMLEMSRNPQWDYGPELMELVADMVQWSAGDTECDEFYEMPELFTPSVEAIQALGVAHDPDFRHCISSNPRLLQLGARDPFFKREVFNIETVKQAATTNGSFKCASWKSLYSMMIRVDDQDDFTEDPETCRGFQSAIRKLHSLAKSCTDNLHLYLNPNPVSKEDFIHWKQDTLFEAGRFVIGQIKTIQAGAASTLNTNGNGRTANGLLVLQKRIWETLLCCLMMQNSFFIDYLEECIKKKHFPDKSLEAAAKMSEYNQERSLFKEGDVKDLNSTKEMKEWGKIRLSAFGSMAVFFLFGTAGWWHCLTDSHNFNQRDVWSFVHLAHAKHDWLYDKQHINQIDWEAAPRFWAKHLTEKTISRYVIQDLMAEMCAKKPNKTLNFNGEEAPDVKLHPSFQEKADSLQSKLMGSWPDTIEDHYQKVIEAHEEHEREAARLLEEEEEQREGRDMLLDRASQTPPPGQRQHTNFRSPSGHSAYSLLQKAKQPPKTTTDYSNDKDSDSEAEESNKEDSDEEAGEEKESDDESDEEEEDEESRVSQVPPVPPTKTGKSGSSDGSSSLSEPPSEEEPESSGTDPRRDPSE</sequence>
<feature type="compositionally biased region" description="Low complexity" evidence="2">
    <location>
        <begin position="1150"/>
        <end position="1162"/>
    </location>
</feature>
<reference evidence="3 4" key="1">
    <citation type="submission" date="2019-05" db="EMBL/GenBank/DDBJ databases">
        <title>Emergence of the Ug99 lineage of the wheat stem rust pathogen through somatic hybridization.</title>
        <authorList>
            <person name="Li F."/>
            <person name="Upadhyaya N.M."/>
            <person name="Sperschneider J."/>
            <person name="Matny O."/>
            <person name="Nguyen-Phuc H."/>
            <person name="Mago R."/>
            <person name="Raley C."/>
            <person name="Miller M.E."/>
            <person name="Silverstein K.A.T."/>
            <person name="Henningsen E."/>
            <person name="Hirsch C.D."/>
            <person name="Visser B."/>
            <person name="Pretorius Z.A."/>
            <person name="Steffenson B.J."/>
            <person name="Schwessinger B."/>
            <person name="Dodds P.N."/>
            <person name="Figueroa M."/>
        </authorList>
    </citation>
    <scope>NUCLEOTIDE SEQUENCE [LARGE SCALE GENOMIC DNA]</scope>
    <source>
        <strain evidence="3">21-0</strain>
    </source>
</reference>
<feature type="region of interest" description="Disordered" evidence="2">
    <location>
        <begin position="401"/>
        <end position="590"/>
    </location>
</feature>
<feature type="compositionally biased region" description="Basic residues" evidence="2">
    <location>
        <begin position="535"/>
        <end position="546"/>
    </location>
</feature>
<feature type="compositionally biased region" description="Basic and acidic residues" evidence="2">
    <location>
        <begin position="49"/>
        <end position="62"/>
    </location>
</feature>
<comment type="caution">
    <text evidence="3">The sequence shown here is derived from an EMBL/GenBank/DDBJ whole genome shotgun (WGS) entry which is preliminary data.</text>
</comment>
<protein>
    <submittedName>
        <fullName evidence="3">Golgi to ER traffic-protein</fullName>
    </submittedName>
</protein>
<feature type="compositionally biased region" description="Polar residues" evidence="2">
    <location>
        <begin position="231"/>
        <end position="242"/>
    </location>
</feature>
<feature type="compositionally biased region" description="Polar residues" evidence="2">
    <location>
        <begin position="421"/>
        <end position="434"/>
    </location>
</feature>
<feature type="region of interest" description="Disordered" evidence="2">
    <location>
        <begin position="1"/>
        <end position="146"/>
    </location>
</feature>
<feature type="region of interest" description="Disordered" evidence="2">
    <location>
        <begin position="200"/>
        <end position="264"/>
    </location>
</feature>
<feature type="compositionally biased region" description="Basic and acidic residues" evidence="2">
    <location>
        <begin position="547"/>
        <end position="562"/>
    </location>
</feature>
<dbReference type="PANTHER" id="PTHR48193">
    <property type="entry name" value="ZINC METALLOPROTEASE ZMPB-RELATED"/>
    <property type="match status" value="1"/>
</dbReference>
<dbReference type="InterPro" id="IPR053094">
    <property type="entry name" value="Zinc_metalloprotease_ZmpB"/>
</dbReference>
<dbReference type="PANTHER" id="PTHR48193:SF2">
    <property type="entry name" value="ZINC METALLOPROTEASE ZMPB"/>
    <property type="match status" value="1"/>
</dbReference>
<feature type="region of interest" description="Disordered" evidence="2">
    <location>
        <begin position="1052"/>
        <end position="1181"/>
    </location>
</feature>
<keyword evidence="1" id="KW-0175">Coiled coil</keyword>
<organism evidence="3 4">
    <name type="scientific">Puccinia graminis f. sp. tritici</name>
    <dbReference type="NCBI Taxonomy" id="56615"/>
    <lineage>
        <taxon>Eukaryota</taxon>
        <taxon>Fungi</taxon>
        <taxon>Dikarya</taxon>
        <taxon>Basidiomycota</taxon>
        <taxon>Pucciniomycotina</taxon>
        <taxon>Pucciniomycetes</taxon>
        <taxon>Pucciniales</taxon>
        <taxon>Pucciniaceae</taxon>
        <taxon>Puccinia</taxon>
    </lineage>
</organism>
<evidence type="ECO:0000313" key="3">
    <source>
        <dbReference type="EMBL" id="KAA1079904.1"/>
    </source>
</evidence>
<feature type="compositionally biased region" description="Polar residues" evidence="2">
    <location>
        <begin position="1063"/>
        <end position="1075"/>
    </location>
</feature>
<evidence type="ECO:0000256" key="2">
    <source>
        <dbReference type="SAM" id="MobiDB-lite"/>
    </source>
</evidence>
<dbReference type="AlphaFoldDB" id="A0A5B0MUU1"/>
<feature type="compositionally biased region" description="Polar residues" evidence="2">
    <location>
        <begin position="443"/>
        <end position="453"/>
    </location>
</feature>
<dbReference type="EMBL" id="VSWC01000132">
    <property type="protein sequence ID" value="KAA1079904.1"/>
    <property type="molecule type" value="Genomic_DNA"/>
</dbReference>
<gene>
    <name evidence="3" type="primary">GET3_88</name>
    <name evidence="3" type="ORF">PGT21_027227</name>
</gene>
<feature type="compositionally biased region" description="Basic and acidic residues" evidence="2">
    <location>
        <begin position="19"/>
        <end position="32"/>
    </location>
</feature>
<feature type="compositionally biased region" description="Acidic residues" evidence="2">
    <location>
        <begin position="1110"/>
        <end position="1133"/>
    </location>
</feature>
<name>A0A5B0MUU1_PUCGR</name>
<proteinExistence type="predicted"/>
<feature type="compositionally biased region" description="Basic and acidic residues" evidence="2">
    <location>
        <begin position="109"/>
        <end position="131"/>
    </location>
</feature>
<feature type="compositionally biased region" description="Polar residues" evidence="2">
    <location>
        <begin position="200"/>
        <end position="210"/>
    </location>
</feature>
<feature type="compositionally biased region" description="Basic residues" evidence="2">
    <location>
        <begin position="85"/>
        <end position="99"/>
    </location>
</feature>